<dbReference type="EMBL" id="CM037023">
    <property type="protein sequence ID" value="KAH7666333.1"/>
    <property type="molecule type" value="Genomic_DNA"/>
</dbReference>
<keyword evidence="2" id="KW-1185">Reference proteome</keyword>
<sequence>MDVAPIKQPSAKKPSSRFGELAGATTAGCAAICCCCPCGILDLVVLVVVRLPAGLCRRAFLKGIRRVAKRNKGTTTGLLVPIPKGKTEQGCLSPDDQKMLISRLPTEEEAQLERQMWDQFYSTGFWRSPSQKQR</sequence>
<evidence type="ECO:0000313" key="2">
    <source>
        <dbReference type="Proteomes" id="UP000827976"/>
    </source>
</evidence>
<comment type="caution">
    <text evidence="1">The sequence shown here is derived from an EMBL/GenBank/DDBJ whole genome shotgun (WGS) entry which is preliminary data.</text>
</comment>
<gene>
    <name evidence="1" type="ORF">IHE45_13G094300</name>
</gene>
<dbReference type="Proteomes" id="UP000827976">
    <property type="component" value="Chromosome 13"/>
</dbReference>
<reference evidence="2" key="1">
    <citation type="journal article" date="2022" name="Nat. Commun.">
        <title>Chromosome evolution and the genetic basis of agronomically important traits in greater yam.</title>
        <authorList>
            <person name="Bredeson J.V."/>
            <person name="Lyons J.B."/>
            <person name="Oniyinde I.O."/>
            <person name="Okereke N.R."/>
            <person name="Kolade O."/>
            <person name="Nnabue I."/>
            <person name="Nwadili C.O."/>
            <person name="Hribova E."/>
            <person name="Parker M."/>
            <person name="Nwogha J."/>
            <person name="Shu S."/>
            <person name="Carlson J."/>
            <person name="Kariba R."/>
            <person name="Muthemba S."/>
            <person name="Knop K."/>
            <person name="Barton G.J."/>
            <person name="Sherwood A.V."/>
            <person name="Lopez-Montes A."/>
            <person name="Asiedu R."/>
            <person name="Jamnadass R."/>
            <person name="Muchugi A."/>
            <person name="Goodstein D."/>
            <person name="Egesi C.N."/>
            <person name="Featherston J."/>
            <person name="Asfaw A."/>
            <person name="Simpson G.G."/>
            <person name="Dolezel J."/>
            <person name="Hendre P.S."/>
            <person name="Van Deynze A."/>
            <person name="Kumar P.L."/>
            <person name="Obidiegwu J.E."/>
            <person name="Bhattacharjee R."/>
            <person name="Rokhsar D.S."/>
        </authorList>
    </citation>
    <scope>NUCLEOTIDE SEQUENCE [LARGE SCALE GENOMIC DNA]</scope>
    <source>
        <strain evidence="2">cv. TDa95/00328</strain>
    </source>
</reference>
<accession>A0ACB7UZU0</accession>
<organism evidence="1 2">
    <name type="scientific">Dioscorea alata</name>
    <name type="common">Purple yam</name>
    <dbReference type="NCBI Taxonomy" id="55571"/>
    <lineage>
        <taxon>Eukaryota</taxon>
        <taxon>Viridiplantae</taxon>
        <taxon>Streptophyta</taxon>
        <taxon>Embryophyta</taxon>
        <taxon>Tracheophyta</taxon>
        <taxon>Spermatophyta</taxon>
        <taxon>Magnoliopsida</taxon>
        <taxon>Liliopsida</taxon>
        <taxon>Dioscoreales</taxon>
        <taxon>Dioscoreaceae</taxon>
        <taxon>Dioscorea</taxon>
    </lineage>
</organism>
<name>A0ACB7UZU0_DIOAL</name>
<protein>
    <submittedName>
        <fullName evidence="1">Uncharacterized protein</fullName>
    </submittedName>
</protein>
<proteinExistence type="predicted"/>
<evidence type="ECO:0000313" key="1">
    <source>
        <dbReference type="EMBL" id="KAH7666333.1"/>
    </source>
</evidence>